<name>A0A1N7J8X7_9GAMM</name>
<keyword evidence="5 7" id="KW-1133">Transmembrane helix</keyword>
<evidence type="ECO:0000256" key="1">
    <source>
        <dbReference type="ARBA" id="ARBA00004651"/>
    </source>
</evidence>
<keyword evidence="6 7" id="KW-0472">Membrane</keyword>
<feature type="transmembrane region" description="Helical" evidence="7">
    <location>
        <begin position="146"/>
        <end position="166"/>
    </location>
</feature>
<dbReference type="InterPro" id="IPR002771">
    <property type="entry name" value="Multi_antbiot-R_MarC"/>
</dbReference>
<dbReference type="AlphaFoldDB" id="A0A1N7J8X7"/>
<dbReference type="EMBL" id="FTOH01000001">
    <property type="protein sequence ID" value="SIS45721.1"/>
    <property type="molecule type" value="Genomic_DNA"/>
</dbReference>
<keyword evidence="4 7" id="KW-0812">Transmembrane</keyword>
<evidence type="ECO:0000313" key="8">
    <source>
        <dbReference type="EMBL" id="SIS45721.1"/>
    </source>
</evidence>
<evidence type="ECO:0000256" key="2">
    <source>
        <dbReference type="ARBA" id="ARBA00009784"/>
    </source>
</evidence>
<protein>
    <recommendedName>
        <fullName evidence="7">UPF0056 membrane protein</fullName>
    </recommendedName>
</protein>
<dbReference type="OrthoDB" id="21094at2"/>
<dbReference type="Pfam" id="PF01914">
    <property type="entry name" value="MarC"/>
    <property type="match status" value="1"/>
</dbReference>
<proteinExistence type="inferred from homology"/>
<comment type="subcellular location">
    <subcellularLocation>
        <location evidence="1 7">Cell membrane</location>
        <topology evidence="1 7">Multi-pass membrane protein</topology>
    </subcellularLocation>
</comment>
<accession>A0A1N7J8X7</accession>
<dbReference type="PANTHER" id="PTHR33508">
    <property type="entry name" value="UPF0056 MEMBRANE PROTEIN YHCE"/>
    <property type="match status" value="1"/>
</dbReference>
<sequence length="213" mass="22521">MLEIAAITLATLFATVSPIDISAIFAALTSEYSDQKRKKTAIRSVVVATIVLLIFAILGEALLSVLGISMASLRTAGGIILLLIGIEMVFARTSGASSTTELEDEETQERQDVSVFPMALPLIAGPGSMGAVMLMMAHASDIYQQATVVVCILAIMILTLICLFAATPITRLLGVTGMHVIMRVMGVLLCALAVQFIFDGIIESGLLAPVHQE</sequence>
<comment type="similarity">
    <text evidence="2 7">Belongs to the UPF0056 (MarC) family.</text>
</comment>
<reference evidence="9" key="1">
    <citation type="submission" date="2017-01" db="EMBL/GenBank/DDBJ databases">
        <authorList>
            <person name="Varghese N."/>
            <person name="Submissions S."/>
        </authorList>
    </citation>
    <scope>NUCLEOTIDE SEQUENCE [LARGE SCALE GENOMIC DNA]</scope>
    <source>
        <strain evidence="9">DSM 24913</strain>
    </source>
</reference>
<dbReference type="Proteomes" id="UP000185639">
    <property type="component" value="Unassembled WGS sequence"/>
</dbReference>
<evidence type="ECO:0000256" key="6">
    <source>
        <dbReference type="ARBA" id="ARBA00023136"/>
    </source>
</evidence>
<keyword evidence="3" id="KW-1003">Cell membrane</keyword>
<evidence type="ECO:0000256" key="4">
    <source>
        <dbReference type="ARBA" id="ARBA00022692"/>
    </source>
</evidence>
<dbReference type="NCBIfam" id="TIGR00427">
    <property type="entry name" value="NAAT family transporter"/>
    <property type="match status" value="1"/>
</dbReference>
<dbReference type="STRING" id="484498.SAMN05421686_101484"/>
<dbReference type="GO" id="GO:0005886">
    <property type="term" value="C:plasma membrane"/>
    <property type="evidence" value="ECO:0007669"/>
    <property type="project" value="UniProtKB-SubCell"/>
</dbReference>
<keyword evidence="9" id="KW-1185">Reference proteome</keyword>
<feature type="transmembrane region" description="Helical" evidence="7">
    <location>
        <begin position="75"/>
        <end position="95"/>
    </location>
</feature>
<evidence type="ECO:0000313" key="9">
    <source>
        <dbReference type="Proteomes" id="UP000185639"/>
    </source>
</evidence>
<evidence type="ECO:0000256" key="3">
    <source>
        <dbReference type="ARBA" id="ARBA00022475"/>
    </source>
</evidence>
<feature type="transmembrane region" description="Helical" evidence="7">
    <location>
        <begin position="178"/>
        <end position="198"/>
    </location>
</feature>
<dbReference type="PANTHER" id="PTHR33508:SF1">
    <property type="entry name" value="UPF0056 MEMBRANE PROTEIN YHCE"/>
    <property type="match status" value="1"/>
</dbReference>
<evidence type="ECO:0000256" key="7">
    <source>
        <dbReference type="RuleBase" id="RU362048"/>
    </source>
</evidence>
<feature type="transmembrane region" description="Helical" evidence="7">
    <location>
        <begin position="115"/>
        <end position="134"/>
    </location>
</feature>
<comment type="caution">
    <text evidence="7">Lacks conserved residue(s) required for the propagation of feature annotation.</text>
</comment>
<feature type="transmembrane region" description="Helical" evidence="7">
    <location>
        <begin position="42"/>
        <end position="63"/>
    </location>
</feature>
<evidence type="ECO:0000256" key="5">
    <source>
        <dbReference type="ARBA" id="ARBA00022989"/>
    </source>
</evidence>
<dbReference type="RefSeq" id="WP_068435166.1">
    <property type="nucleotide sequence ID" value="NZ_CAJWBH010000003.1"/>
</dbReference>
<gene>
    <name evidence="8" type="ORF">SAMN05421686_101484</name>
</gene>
<organism evidence="8 9">
    <name type="scientific">Thalassolituus maritimus</name>
    <dbReference type="NCBI Taxonomy" id="484498"/>
    <lineage>
        <taxon>Bacteria</taxon>
        <taxon>Pseudomonadati</taxon>
        <taxon>Pseudomonadota</taxon>
        <taxon>Gammaproteobacteria</taxon>
        <taxon>Oceanospirillales</taxon>
        <taxon>Oceanospirillaceae</taxon>
        <taxon>Thalassolituus</taxon>
    </lineage>
</organism>